<protein>
    <submittedName>
        <fullName evidence="2">Uncharacterized protein</fullName>
    </submittedName>
</protein>
<accession>X1BB04</accession>
<dbReference type="EMBL" id="BART01023483">
    <property type="protein sequence ID" value="GAG93049.1"/>
    <property type="molecule type" value="Genomic_DNA"/>
</dbReference>
<gene>
    <name evidence="2" type="ORF">S01H4_42711</name>
</gene>
<organism evidence="2">
    <name type="scientific">marine sediment metagenome</name>
    <dbReference type="NCBI Taxonomy" id="412755"/>
    <lineage>
        <taxon>unclassified sequences</taxon>
        <taxon>metagenomes</taxon>
        <taxon>ecological metagenomes</taxon>
    </lineage>
</organism>
<feature type="non-terminal residue" evidence="2">
    <location>
        <position position="82"/>
    </location>
</feature>
<feature type="region of interest" description="Disordered" evidence="1">
    <location>
        <begin position="1"/>
        <end position="35"/>
    </location>
</feature>
<name>X1BB04_9ZZZZ</name>
<evidence type="ECO:0000313" key="2">
    <source>
        <dbReference type="EMBL" id="GAG93049.1"/>
    </source>
</evidence>
<proteinExistence type="predicted"/>
<feature type="compositionally biased region" description="Polar residues" evidence="1">
    <location>
        <begin position="1"/>
        <end position="20"/>
    </location>
</feature>
<dbReference type="AlphaFoldDB" id="X1BB04"/>
<comment type="caution">
    <text evidence="2">The sequence shown here is derived from an EMBL/GenBank/DDBJ whole genome shotgun (WGS) entry which is preliminary data.</text>
</comment>
<sequence length="82" mass="9416">MMNKKQVSSQRLAEQYSMETDYSDPGGDDYDALSRDRVPVRSLKASDAEAIIKIDRKITAQNRRSYYQQKISQVLDETGVRV</sequence>
<evidence type="ECO:0000256" key="1">
    <source>
        <dbReference type="SAM" id="MobiDB-lite"/>
    </source>
</evidence>
<reference evidence="2" key="1">
    <citation type="journal article" date="2014" name="Front. Microbiol.">
        <title>High frequency of phylogenetically diverse reductive dehalogenase-homologous genes in deep subseafloor sedimentary metagenomes.</title>
        <authorList>
            <person name="Kawai M."/>
            <person name="Futagami T."/>
            <person name="Toyoda A."/>
            <person name="Takaki Y."/>
            <person name="Nishi S."/>
            <person name="Hori S."/>
            <person name="Arai W."/>
            <person name="Tsubouchi T."/>
            <person name="Morono Y."/>
            <person name="Uchiyama I."/>
            <person name="Ito T."/>
            <person name="Fujiyama A."/>
            <person name="Inagaki F."/>
            <person name="Takami H."/>
        </authorList>
    </citation>
    <scope>NUCLEOTIDE SEQUENCE</scope>
    <source>
        <strain evidence="2">Expedition CK06-06</strain>
    </source>
</reference>